<dbReference type="PANTHER" id="PTHR30344">
    <property type="entry name" value="6-PHOSPHOGLUCONOLACTONASE-RELATED"/>
    <property type="match status" value="1"/>
</dbReference>
<evidence type="ECO:0000256" key="2">
    <source>
        <dbReference type="SAM" id="MobiDB-lite"/>
    </source>
</evidence>
<dbReference type="AlphaFoldDB" id="A0A3A9ZH26"/>
<organism evidence="3 4">
    <name type="scientific">Micromonospora endolithica</name>
    <dbReference type="NCBI Taxonomy" id="230091"/>
    <lineage>
        <taxon>Bacteria</taxon>
        <taxon>Bacillati</taxon>
        <taxon>Actinomycetota</taxon>
        <taxon>Actinomycetes</taxon>
        <taxon>Micromonosporales</taxon>
        <taxon>Micromonosporaceae</taxon>
        <taxon>Micromonospora</taxon>
    </lineage>
</organism>
<accession>A0A3A9ZH26</accession>
<gene>
    <name evidence="3" type="ORF">D7223_13855</name>
</gene>
<dbReference type="InterPro" id="IPR015943">
    <property type="entry name" value="WD40/YVTN_repeat-like_dom_sf"/>
</dbReference>
<keyword evidence="4" id="KW-1185">Reference proteome</keyword>
<dbReference type="Proteomes" id="UP000281726">
    <property type="component" value="Unassembled WGS sequence"/>
</dbReference>
<dbReference type="OrthoDB" id="9790815at2"/>
<dbReference type="RefSeq" id="WP_120728782.1">
    <property type="nucleotide sequence ID" value="NZ_RBAK01000004.1"/>
</dbReference>
<comment type="caution">
    <text evidence="3">The sequence shown here is derived from an EMBL/GenBank/DDBJ whole genome shotgun (WGS) entry which is preliminary data.</text>
</comment>
<feature type="region of interest" description="Disordered" evidence="2">
    <location>
        <begin position="1"/>
        <end position="30"/>
    </location>
</feature>
<dbReference type="SUPFAM" id="SSF51004">
    <property type="entry name" value="C-terminal (heme d1) domain of cytochrome cd1-nitrite reductase"/>
    <property type="match status" value="1"/>
</dbReference>
<dbReference type="GO" id="GO:0017057">
    <property type="term" value="F:6-phosphogluconolactonase activity"/>
    <property type="evidence" value="ECO:0007669"/>
    <property type="project" value="TreeGrafter"/>
</dbReference>
<name>A0A3A9ZH26_9ACTN</name>
<evidence type="ECO:0008006" key="5">
    <source>
        <dbReference type="Google" id="ProtNLM"/>
    </source>
</evidence>
<evidence type="ECO:0000313" key="4">
    <source>
        <dbReference type="Proteomes" id="UP000281726"/>
    </source>
</evidence>
<dbReference type="Pfam" id="PF10282">
    <property type="entry name" value="Lactonase"/>
    <property type="match status" value="1"/>
</dbReference>
<sequence length="492" mass="51450">MRHRAEPATRYPWSAPGGRHRDPETGGRTGNRSALAVTAVFLSAAVAGLLTMPHVVNADDGADGGNGDDTATTTDTRQAAGGGTDLRRGAVFLMSNAEEGNEVVAFSRASDGELTEVDRYPTGGTGSGSFEDSANALVVGSAEGEASPNMLVDQHRLLFVPNAGSSTISVFQINADNLELVEEVPSGGQKPVSLTVNNGLLYVLNSGETANHLFDEDTNVLENCTSGARPEITGFSVSSGGGLTPVRNSTRQLSGQAHSGCAQVSFSADGRSLLVTERLAKLPAHEDSEVEDDEGTVVTFQVRKDGTPGRKRVHDATGRGPFGFAVTRSGTVLTTEQFGGFANDNASAVASYTFDEDGGLEASSESVFNKQTDTCWVVVNGDESLAYASSPFGDGTISSFSVTDGVPELLHESASAEDGKDRKNDHVPTGATDLALSSDSRYLYQLNSFEGTLTVFKANQDGSLAYVEDHRVFDLEVFGEGGEGDPMGVAVI</sequence>
<evidence type="ECO:0000256" key="1">
    <source>
        <dbReference type="ARBA" id="ARBA00005564"/>
    </source>
</evidence>
<proteinExistence type="inferred from homology"/>
<dbReference type="InterPro" id="IPR050282">
    <property type="entry name" value="Cycloisomerase_2"/>
</dbReference>
<dbReference type="EMBL" id="RBAK01000004">
    <property type="protein sequence ID" value="RKN47822.1"/>
    <property type="molecule type" value="Genomic_DNA"/>
</dbReference>
<protein>
    <recommendedName>
        <fullName evidence="5">3-carboxymuconate cyclase</fullName>
    </recommendedName>
</protein>
<dbReference type="PANTHER" id="PTHR30344:SF1">
    <property type="entry name" value="6-PHOSPHOGLUCONOLACTONASE"/>
    <property type="match status" value="1"/>
</dbReference>
<dbReference type="InterPro" id="IPR011048">
    <property type="entry name" value="Haem_d1_sf"/>
</dbReference>
<feature type="compositionally biased region" description="Low complexity" evidence="2">
    <location>
        <begin position="68"/>
        <end position="79"/>
    </location>
</feature>
<dbReference type="Gene3D" id="2.130.10.10">
    <property type="entry name" value="YVTN repeat-like/Quinoprotein amine dehydrogenase"/>
    <property type="match status" value="3"/>
</dbReference>
<dbReference type="InterPro" id="IPR019405">
    <property type="entry name" value="Lactonase_7-beta_prop"/>
</dbReference>
<reference evidence="3 4" key="1">
    <citation type="journal article" date="2004" name="Syst. Appl. Microbiol.">
        <title>Cryptoendolithic actinomycetes from antarctic sandstone rock samples: Micromonospora endolithica sp. nov. and two isolates related to Micromonospora coerulea Jensen 1932.</title>
        <authorList>
            <person name="Hirsch P."/>
            <person name="Mevs U."/>
            <person name="Kroppenstedt R.M."/>
            <person name="Schumann P."/>
            <person name="Stackebrandt E."/>
        </authorList>
    </citation>
    <scope>NUCLEOTIDE SEQUENCE [LARGE SCALE GENOMIC DNA]</scope>
    <source>
        <strain evidence="3 4">JCM 12677</strain>
    </source>
</reference>
<comment type="similarity">
    <text evidence="1">Belongs to the cycloisomerase 2 family.</text>
</comment>
<feature type="region of interest" description="Disordered" evidence="2">
    <location>
        <begin position="60"/>
        <end position="83"/>
    </location>
</feature>
<evidence type="ECO:0000313" key="3">
    <source>
        <dbReference type="EMBL" id="RKN47822.1"/>
    </source>
</evidence>